<dbReference type="Proteomes" id="UP001066276">
    <property type="component" value="Chromosome 9"/>
</dbReference>
<keyword evidence="2" id="KW-1185">Reference proteome</keyword>
<accession>A0AAV7MNZ5</accession>
<dbReference type="EMBL" id="JANPWB010000013">
    <property type="protein sequence ID" value="KAJ1104209.1"/>
    <property type="molecule type" value="Genomic_DNA"/>
</dbReference>
<evidence type="ECO:0000313" key="1">
    <source>
        <dbReference type="EMBL" id="KAJ1104209.1"/>
    </source>
</evidence>
<reference evidence="1" key="1">
    <citation type="journal article" date="2022" name="bioRxiv">
        <title>Sequencing and chromosome-scale assembly of the giantPleurodeles waltlgenome.</title>
        <authorList>
            <person name="Brown T."/>
            <person name="Elewa A."/>
            <person name="Iarovenko S."/>
            <person name="Subramanian E."/>
            <person name="Araus A.J."/>
            <person name="Petzold A."/>
            <person name="Susuki M."/>
            <person name="Suzuki K.-i.T."/>
            <person name="Hayashi T."/>
            <person name="Toyoda A."/>
            <person name="Oliveira C."/>
            <person name="Osipova E."/>
            <person name="Leigh N.D."/>
            <person name="Simon A."/>
            <person name="Yun M.H."/>
        </authorList>
    </citation>
    <scope>NUCLEOTIDE SEQUENCE</scope>
    <source>
        <strain evidence="1">20211129_DDA</strain>
        <tissue evidence="1">Liver</tissue>
    </source>
</reference>
<proteinExistence type="predicted"/>
<organism evidence="1 2">
    <name type="scientific">Pleurodeles waltl</name>
    <name type="common">Iberian ribbed newt</name>
    <dbReference type="NCBI Taxonomy" id="8319"/>
    <lineage>
        <taxon>Eukaryota</taxon>
        <taxon>Metazoa</taxon>
        <taxon>Chordata</taxon>
        <taxon>Craniata</taxon>
        <taxon>Vertebrata</taxon>
        <taxon>Euteleostomi</taxon>
        <taxon>Amphibia</taxon>
        <taxon>Batrachia</taxon>
        <taxon>Caudata</taxon>
        <taxon>Salamandroidea</taxon>
        <taxon>Salamandridae</taxon>
        <taxon>Pleurodelinae</taxon>
        <taxon>Pleurodeles</taxon>
    </lineage>
</organism>
<gene>
    <name evidence="1" type="ORF">NDU88_001621</name>
</gene>
<comment type="caution">
    <text evidence="1">The sequence shown here is derived from an EMBL/GenBank/DDBJ whole genome shotgun (WGS) entry which is preliminary data.</text>
</comment>
<evidence type="ECO:0000313" key="2">
    <source>
        <dbReference type="Proteomes" id="UP001066276"/>
    </source>
</evidence>
<dbReference type="AlphaFoldDB" id="A0AAV7MNZ5"/>
<protein>
    <submittedName>
        <fullName evidence="1">Uncharacterized protein</fullName>
    </submittedName>
</protein>
<sequence>MIFPRRERTIFSVMEGETSKQTLMRYVPFYSLDPTVDNKLHLHPNEQPTVREQGLFKWTGATLKAAICKEYAEERWKSFATRKGAGDKQEESDSLFELTLILGPKGQLLLRTLRFQIEETSCSVIEPDKRKLDRHLDEKPRHLPGGS</sequence>
<name>A0AAV7MNZ5_PLEWA</name>